<dbReference type="RefSeq" id="WP_149487496.1">
    <property type="nucleotide sequence ID" value="NZ_CP036150.1"/>
</dbReference>
<dbReference type="EMBL" id="CP036150">
    <property type="protein sequence ID" value="QEN09421.1"/>
    <property type="molecule type" value="Genomic_DNA"/>
</dbReference>
<keyword evidence="2" id="KW-0732">Signal</keyword>
<gene>
    <name evidence="3" type="ORF">EXM22_16075</name>
</gene>
<protein>
    <submittedName>
        <fullName evidence="3">Uncharacterized protein</fullName>
    </submittedName>
</protein>
<feature type="region of interest" description="Disordered" evidence="1">
    <location>
        <begin position="24"/>
        <end position="49"/>
    </location>
</feature>
<dbReference type="KEGG" id="ock:EXM22_16075"/>
<dbReference type="AlphaFoldDB" id="A0A5C1QP27"/>
<evidence type="ECO:0000313" key="3">
    <source>
        <dbReference type="EMBL" id="QEN09421.1"/>
    </source>
</evidence>
<feature type="compositionally biased region" description="Polar residues" evidence="1">
    <location>
        <begin position="24"/>
        <end position="33"/>
    </location>
</feature>
<proteinExistence type="predicted"/>
<organism evidence="3 4">
    <name type="scientific">Oceanispirochaeta crateris</name>
    <dbReference type="NCBI Taxonomy" id="2518645"/>
    <lineage>
        <taxon>Bacteria</taxon>
        <taxon>Pseudomonadati</taxon>
        <taxon>Spirochaetota</taxon>
        <taxon>Spirochaetia</taxon>
        <taxon>Spirochaetales</taxon>
        <taxon>Spirochaetaceae</taxon>
        <taxon>Oceanispirochaeta</taxon>
    </lineage>
</organism>
<feature type="region of interest" description="Disordered" evidence="1">
    <location>
        <begin position="103"/>
        <end position="174"/>
    </location>
</feature>
<evidence type="ECO:0000256" key="2">
    <source>
        <dbReference type="SAM" id="SignalP"/>
    </source>
</evidence>
<keyword evidence="4" id="KW-1185">Reference proteome</keyword>
<reference evidence="3 4" key="1">
    <citation type="submission" date="2019-02" db="EMBL/GenBank/DDBJ databases">
        <title>Complete Genome Sequence and Methylome Analysis of free living Spirochaetas.</title>
        <authorList>
            <person name="Fomenkov A."/>
            <person name="Dubinina G."/>
            <person name="Leshcheva N."/>
            <person name="Mikheeva N."/>
            <person name="Grabovich M."/>
            <person name="Vincze T."/>
            <person name="Roberts R.J."/>
        </authorList>
    </citation>
    <scope>NUCLEOTIDE SEQUENCE [LARGE SCALE GENOMIC DNA]</scope>
    <source>
        <strain evidence="3 4">K2</strain>
    </source>
</reference>
<evidence type="ECO:0000313" key="4">
    <source>
        <dbReference type="Proteomes" id="UP000324209"/>
    </source>
</evidence>
<dbReference type="Proteomes" id="UP000324209">
    <property type="component" value="Chromosome"/>
</dbReference>
<accession>A0A5C1QP27</accession>
<feature type="signal peptide" evidence="2">
    <location>
        <begin position="1"/>
        <end position="22"/>
    </location>
</feature>
<sequence>MKKYTRFVMVALLFNLAMFTFASGSNPSDSGNSRPEGGPEQDRPMPSESELTVVKLQYLAEVEEDAIALTADQAVKIIPILEEWQDARLEDSETDPETFVERITSELTEQQNAMLPPPPGGERGSQGGNGAPPQGGNGAPPQGDNNSRPSNGPGPEKMDMTEMLSDVINALQEV</sequence>
<feature type="chain" id="PRO_5023028834" evidence="2">
    <location>
        <begin position="23"/>
        <end position="174"/>
    </location>
</feature>
<name>A0A5C1QP27_9SPIO</name>
<evidence type="ECO:0000256" key="1">
    <source>
        <dbReference type="SAM" id="MobiDB-lite"/>
    </source>
</evidence>
<feature type="compositionally biased region" description="Gly residues" evidence="1">
    <location>
        <begin position="121"/>
        <end position="138"/>
    </location>
</feature>